<proteinExistence type="predicted"/>
<evidence type="ECO:0000313" key="2">
    <source>
        <dbReference type="Proteomes" id="UP000001283"/>
    </source>
</evidence>
<dbReference type="RefSeq" id="WP_014460157.1">
    <property type="nucleotide sequence ID" value="NC_017138.1"/>
</dbReference>
<dbReference type="KEGG" id="bmh:BMWSH_2943"/>
<protein>
    <submittedName>
        <fullName evidence="1">Uncharacterized protein</fullName>
    </submittedName>
</protein>
<dbReference type="Proteomes" id="UP000001283">
    <property type="component" value="Chromosome"/>
</dbReference>
<organism evidence="1 2">
    <name type="scientific">Priestia megaterium (strain WSH-002)</name>
    <name type="common">Bacillus megaterium</name>
    <dbReference type="NCBI Taxonomy" id="1006007"/>
    <lineage>
        <taxon>Bacteria</taxon>
        <taxon>Bacillati</taxon>
        <taxon>Bacillota</taxon>
        <taxon>Bacilli</taxon>
        <taxon>Bacillales</taxon>
        <taxon>Bacillaceae</taxon>
        <taxon>Priestia</taxon>
    </lineage>
</organism>
<dbReference type="EMBL" id="CP003017">
    <property type="protein sequence ID" value="AEN89825.1"/>
    <property type="molecule type" value="Genomic_DNA"/>
</dbReference>
<name>A0A8D3X194_PRIMW</name>
<reference evidence="1 2" key="1">
    <citation type="journal article" date="2011" name="J. Bacteriol.">
        <title>Complete genome sequence of the industrial strain Bacillus megaterium WSH-002.</title>
        <authorList>
            <person name="Liu L."/>
            <person name="Li Y."/>
            <person name="Zhang J."/>
            <person name="Zou W."/>
            <person name="Zhou Z."/>
            <person name="Liu J."/>
            <person name="Li X."/>
            <person name="Wang L."/>
            <person name="Chen J."/>
        </authorList>
    </citation>
    <scope>NUCLEOTIDE SEQUENCE [LARGE SCALE GENOMIC DNA]</scope>
    <source>
        <strain evidence="1 2">WSH-002</strain>
    </source>
</reference>
<evidence type="ECO:0000313" key="1">
    <source>
        <dbReference type="EMBL" id="AEN89825.1"/>
    </source>
</evidence>
<gene>
    <name evidence="1" type="ORF">BMWSH_2943</name>
</gene>
<dbReference type="AlphaFoldDB" id="A0A8D3X194"/>
<accession>A0A8D3X194</accession>
<sequence length="109" mass="12501">MNKVANALYAGRKILLILWIILIVGFGFYAAKLPSVLGGNGFEMKGMYKDTEQLLVNKFDVSEAQIIVLFEKKTEFLTRNSSKPSLSICKKQKTNQTRRKLIYQRLLTR</sequence>